<reference evidence="4" key="1">
    <citation type="journal article" date="2019" name="Int. J. Syst. Evol. Microbiol.">
        <title>The Global Catalogue of Microorganisms (GCM) 10K type strain sequencing project: providing services to taxonomists for standard genome sequencing and annotation.</title>
        <authorList>
            <consortium name="The Broad Institute Genomics Platform"/>
            <consortium name="The Broad Institute Genome Sequencing Center for Infectious Disease"/>
            <person name="Wu L."/>
            <person name="Ma J."/>
        </authorList>
    </citation>
    <scope>NUCLEOTIDE SEQUENCE [LARGE SCALE GENOMIC DNA]</scope>
    <source>
        <strain evidence="4">JCM 4738</strain>
    </source>
</reference>
<evidence type="ECO:0000256" key="2">
    <source>
        <dbReference type="SAM" id="SignalP"/>
    </source>
</evidence>
<dbReference type="PROSITE" id="PS51257">
    <property type="entry name" value="PROKAR_LIPOPROTEIN"/>
    <property type="match status" value="1"/>
</dbReference>
<dbReference type="InterPro" id="IPR019076">
    <property type="entry name" value="Spore_lipoprot_YhcN/YlaJ-like"/>
</dbReference>
<feature type="compositionally biased region" description="Low complexity" evidence="1">
    <location>
        <begin position="40"/>
        <end position="71"/>
    </location>
</feature>
<name>A0ABW2ND85_9BACL</name>
<evidence type="ECO:0000313" key="4">
    <source>
        <dbReference type="Proteomes" id="UP001596483"/>
    </source>
</evidence>
<sequence length="179" mass="19215">MNKILLGLASLALVMGLAACGNNNNDPSTTSNGHEENDVGTDTNTNQNGNNADNGAMDNNGDNNNGEGDANNLEHDKEVADRVSTVDGVEGATVLLSENNAYVAVDLAEGTDETEELKTKIHDEVKAAKPNVENVYVSADPDFVKQFKDYGNQIEQGHPVKGFFNEFTDLIKRTFPDAK</sequence>
<dbReference type="Pfam" id="PF09580">
    <property type="entry name" value="Spore_YhcN_YlaJ"/>
    <property type="match status" value="1"/>
</dbReference>
<dbReference type="EMBL" id="JBHTCT010000012">
    <property type="protein sequence ID" value="MFC7365011.1"/>
    <property type="molecule type" value="Genomic_DNA"/>
</dbReference>
<comment type="caution">
    <text evidence="3">The sequence shown here is derived from an EMBL/GenBank/DDBJ whole genome shotgun (WGS) entry which is preliminary data.</text>
</comment>
<dbReference type="InterPro" id="IPR014247">
    <property type="entry name" value="Spore_lipoprot_YhcN/YlaJ"/>
</dbReference>
<proteinExistence type="predicted"/>
<keyword evidence="4" id="KW-1185">Reference proteome</keyword>
<protein>
    <submittedName>
        <fullName evidence="3">YhcN/YlaJ family sporulation lipoprotein</fullName>
    </submittedName>
</protein>
<gene>
    <name evidence="3" type="ORF">ACFQQH_07665</name>
</gene>
<feature type="signal peptide" evidence="2">
    <location>
        <begin position="1"/>
        <end position="21"/>
    </location>
</feature>
<dbReference type="NCBIfam" id="TIGR02898">
    <property type="entry name" value="spore_YhcN_YlaJ"/>
    <property type="match status" value="1"/>
</dbReference>
<organism evidence="3 4">
    <name type="scientific">Bhargavaea changchunensis</name>
    <dbReference type="NCBI Taxonomy" id="2134037"/>
    <lineage>
        <taxon>Bacteria</taxon>
        <taxon>Bacillati</taxon>
        <taxon>Bacillota</taxon>
        <taxon>Bacilli</taxon>
        <taxon>Bacillales</taxon>
        <taxon>Caryophanaceae</taxon>
        <taxon>Bhargavaea</taxon>
    </lineage>
</organism>
<feature type="region of interest" description="Disordered" evidence="1">
    <location>
        <begin position="25"/>
        <end position="72"/>
    </location>
</feature>
<dbReference type="Proteomes" id="UP001596483">
    <property type="component" value="Unassembled WGS sequence"/>
</dbReference>
<accession>A0ABW2ND85</accession>
<evidence type="ECO:0000256" key="1">
    <source>
        <dbReference type="SAM" id="MobiDB-lite"/>
    </source>
</evidence>
<dbReference type="RefSeq" id="WP_157295329.1">
    <property type="nucleotide sequence ID" value="NZ_JBHTCT010000012.1"/>
</dbReference>
<keyword evidence="2" id="KW-0732">Signal</keyword>
<evidence type="ECO:0000313" key="3">
    <source>
        <dbReference type="EMBL" id="MFC7365011.1"/>
    </source>
</evidence>
<keyword evidence="3" id="KW-0449">Lipoprotein</keyword>
<feature type="chain" id="PRO_5047501519" evidence="2">
    <location>
        <begin position="22"/>
        <end position="179"/>
    </location>
</feature>